<proteinExistence type="predicted"/>
<keyword evidence="2" id="KW-1185">Reference proteome</keyword>
<gene>
    <name evidence="1" type="ORF">CYMTET_11298</name>
</gene>
<name>A0AAE0GNZ8_9CHLO</name>
<evidence type="ECO:0000313" key="2">
    <source>
        <dbReference type="Proteomes" id="UP001190700"/>
    </source>
</evidence>
<dbReference type="Proteomes" id="UP001190700">
    <property type="component" value="Unassembled WGS sequence"/>
</dbReference>
<accession>A0AAE0GNZ8</accession>
<evidence type="ECO:0000313" key="1">
    <source>
        <dbReference type="EMBL" id="KAK3280896.1"/>
    </source>
</evidence>
<reference evidence="1 2" key="1">
    <citation type="journal article" date="2015" name="Genome Biol. Evol.">
        <title>Comparative Genomics of a Bacterivorous Green Alga Reveals Evolutionary Causalities and Consequences of Phago-Mixotrophic Mode of Nutrition.</title>
        <authorList>
            <person name="Burns J.A."/>
            <person name="Paasch A."/>
            <person name="Narechania A."/>
            <person name="Kim E."/>
        </authorList>
    </citation>
    <scope>NUCLEOTIDE SEQUENCE [LARGE SCALE GENOMIC DNA]</scope>
    <source>
        <strain evidence="1 2">PLY_AMNH</strain>
    </source>
</reference>
<comment type="caution">
    <text evidence="1">The sequence shown here is derived from an EMBL/GenBank/DDBJ whole genome shotgun (WGS) entry which is preliminary data.</text>
</comment>
<sequence>MSAHAWDGYGEWLGNDGGDHFLIYDVNDEIAAVGPGMRVQVSGFYTHGVEVPPYIAVVERVIYMPEVDDLMYMLVIAQEEAIRVQLPLECGEADDSVNDRGDGIRMRVLATLPSRRVDVRMMAD</sequence>
<organism evidence="1 2">
    <name type="scientific">Cymbomonas tetramitiformis</name>
    <dbReference type="NCBI Taxonomy" id="36881"/>
    <lineage>
        <taxon>Eukaryota</taxon>
        <taxon>Viridiplantae</taxon>
        <taxon>Chlorophyta</taxon>
        <taxon>Pyramimonadophyceae</taxon>
        <taxon>Pyramimonadales</taxon>
        <taxon>Pyramimonadaceae</taxon>
        <taxon>Cymbomonas</taxon>
    </lineage>
</organism>
<dbReference type="AlphaFoldDB" id="A0AAE0GNZ8"/>
<protein>
    <submittedName>
        <fullName evidence="1">Uncharacterized protein</fullName>
    </submittedName>
</protein>
<dbReference type="EMBL" id="LGRX02004210">
    <property type="protein sequence ID" value="KAK3280896.1"/>
    <property type="molecule type" value="Genomic_DNA"/>
</dbReference>